<evidence type="ECO:0000256" key="1">
    <source>
        <dbReference type="SAM" id="MobiDB-lite"/>
    </source>
</evidence>
<feature type="compositionally biased region" description="Polar residues" evidence="1">
    <location>
        <begin position="37"/>
        <end position="58"/>
    </location>
</feature>
<sequence length="283" mass="29978">MLATKPLLYVYALWLHQQIKPTRVCCVPTKTQSVTQEYTHPGTDTLSFPGSNGGVQQPSPDPSLPVPEVSSGSSTVRGPSGEPNGQTKSPEKPPPASTQFPSVAPTINPDATSKADSPSIILDPTTSPSSTPPNPIEVPKPIPQGSQINNPTPLVDSQKAGIISASIVLGLLFIGGIIAFIKIRKKKPIGTGENSAVEKGAIITPVFKSKTPVSEFGRRGTVQFGRGLETNHNLPEFGGWLDTKQLRSSRANQKSQKPTTTTVSAQSISLNINSSRASNFEPR</sequence>
<protein>
    <submittedName>
        <fullName evidence="3">Expressed protein</fullName>
    </submittedName>
</protein>
<proteinExistence type="predicted"/>
<evidence type="ECO:0000313" key="3">
    <source>
        <dbReference type="EMBL" id="CAH7668193.1"/>
    </source>
</evidence>
<comment type="caution">
    <text evidence="3">The sequence shown here is derived from an EMBL/GenBank/DDBJ whole genome shotgun (WGS) entry which is preliminary data.</text>
</comment>
<dbReference type="AlphaFoldDB" id="A0AAV0AL41"/>
<evidence type="ECO:0000313" key="4">
    <source>
        <dbReference type="Proteomes" id="UP001153365"/>
    </source>
</evidence>
<feature type="region of interest" description="Disordered" evidence="1">
    <location>
        <begin position="245"/>
        <end position="283"/>
    </location>
</feature>
<keyword evidence="2" id="KW-0472">Membrane</keyword>
<feature type="transmembrane region" description="Helical" evidence="2">
    <location>
        <begin position="160"/>
        <end position="181"/>
    </location>
</feature>
<feature type="compositionally biased region" description="Pro residues" evidence="1">
    <location>
        <begin position="130"/>
        <end position="142"/>
    </location>
</feature>
<feature type="region of interest" description="Disordered" evidence="1">
    <location>
        <begin position="37"/>
        <end position="153"/>
    </location>
</feature>
<keyword evidence="2" id="KW-1133">Transmembrane helix</keyword>
<gene>
    <name evidence="3" type="ORF">PPACK8108_LOCUS2663</name>
</gene>
<accession>A0AAV0AL41</accession>
<feature type="compositionally biased region" description="Polar residues" evidence="1">
    <location>
        <begin position="246"/>
        <end position="283"/>
    </location>
</feature>
<reference evidence="3" key="1">
    <citation type="submission" date="2022-06" db="EMBL/GenBank/DDBJ databases">
        <authorList>
            <consortium name="SYNGENTA / RWTH Aachen University"/>
        </authorList>
    </citation>
    <scope>NUCLEOTIDE SEQUENCE</scope>
</reference>
<dbReference type="Proteomes" id="UP001153365">
    <property type="component" value="Unassembled WGS sequence"/>
</dbReference>
<evidence type="ECO:0000256" key="2">
    <source>
        <dbReference type="SAM" id="Phobius"/>
    </source>
</evidence>
<keyword evidence="2" id="KW-0812">Transmembrane</keyword>
<dbReference type="EMBL" id="CALTRL010000450">
    <property type="protein sequence ID" value="CAH7668193.1"/>
    <property type="molecule type" value="Genomic_DNA"/>
</dbReference>
<name>A0AAV0AL41_PHAPC</name>
<organism evidence="3 4">
    <name type="scientific">Phakopsora pachyrhizi</name>
    <name type="common">Asian soybean rust disease fungus</name>
    <dbReference type="NCBI Taxonomy" id="170000"/>
    <lineage>
        <taxon>Eukaryota</taxon>
        <taxon>Fungi</taxon>
        <taxon>Dikarya</taxon>
        <taxon>Basidiomycota</taxon>
        <taxon>Pucciniomycotina</taxon>
        <taxon>Pucciniomycetes</taxon>
        <taxon>Pucciniales</taxon>
        <taxon>Phakopsoraceae</taxon>
        <taxon>Phakopsora</taxon>
    </lineage>
</organism>
<keyword evidence="4" id="KW-1185">Reference proteome</keyword>
<feature type="compositionally biased region" description="Low complexity" evidence="1">
    <location>
        <begin position="117"/>
        <end position="129"/>
    </location>
</feature>
<feature type="compositionally biased region" description="Polar residues" evidence="1">
    <location>
        <begin position="70"/>
        <end position="88"/>
    </location>
</feature>